<feature type="region of interest" description="Disordered" evidence="1">
    <location>
        <begin position="329"/>
        <end position="364"/>
    </location>
</feature>
<keyword evidence="3" id="KW-1185">Reference proteome</keyword>
<dbReference type="Proteomes" id="UP000807025">
    <property type="component" value="Unassembled WGS sequence"/>
</dbReference>
<dbReference type="AlphaFoldDB" id="A0A9P6D236"/>
<proteinExistence type="predicted"/>
<evidence type="ECO:0000256" key="1">
    <source>
        <dbReference type="SAM" id="MobiDB-lite"/>
    </source>
</evidence>
<feature type="compositionally biased region" description="Polar residues" evidence="1">
    <location>
        <begin position="426"/>
        <end position="436"/>
    </location>
</feature>
<feature type="compositionally biased region" description="Low complexity" evidence="1">
    <location>
        <begin position="397"/>
        <end position="409"/>
    </location>
</feature>
<gene>
    <name evidence="2" type="ORF">BDN71DRAFT_1436355</name>
</gene>
<feature type="region of interest" description="Disordered" evidence="1">
    <location>
        <begin position="397"/>
        <end position="503"/>
    </location>
</feature>
<reference evidence="2" key="1">
    <citation type="submission" date="2020-11" db="EMBL/GenBank/DDBJ databases">
        <authorList>
            <consortium name="DOE Joint Genome Institute"/>
            <person name="Ahrendt S."/>
            <person name="Riley R."/>
            <person name="Andreopoulos W."/>
            <person name="Labutti K."/>
            <person name="Pangilinan J."/>
            <person name="Ruiz-Duenas F.J."/>
            <person name="Barrasa J.M."/>
            <person name="Sanchez-Garcia M."/>
            <person name="Camarero S."/>
            <person name="Miyauchi S."/>
            <person name="Serrano A."/>
            <person name="Linde D."/>
            <person name="Babiker R."/>
            <person name="Drula E."/>
            <person name="Ayuso-Fernandez I."/>
            <person name="Pacheco R."/>
            <person name="Padilla G."/>
            <person name="Ferreira P."/>
            <person name="Barriuso J."/>
            <person name="Kellner H."/>
            <person name="Castanera R."/>
            <person name="Alfaro M."/>
            <person name="Ramirez L."/>
            <person name="Pisabarro A.G."/>
            <person name="Kuo A."/>
            <person name="Tritt A."/>
            <person name="Lipzen A."/>
            <person name="He G."/>
            <person name="Yan M."/>
            <person name="Ng V."/>
            <person name="Cullen D."/>
            <person name="Martin F."/>
            <person name="Rosso M.-N."/>
            <person name="Henrissat B."/>
            <person name="Hibbett D."/>
            <person name="Martinez A.T."/>
            <person name="Grigoriev I.V."/>
        </authorList>
    </citation>
    <scope>NUCLEOTIDE SEQUENCE</scope>
    <source>
        <strain evidence="2">ATCC 90797</strain>
    </source>
</reference>
<feature type="compositionally biased region" description="Polar residues" evidence="1">
    <location>
        <begin position="348"/>
        <end position="362"/>
    </location>
</feature>
<protein>
    <submittedName>
        <fullName evidence="2">Uncharacterized protein</fullName>
    </submittedName>
</protein>
<accession>A0A9P6D236</accession>
<dbReference type="EMBL" id="MU154730">
    <property type="protein sequence ID" value="KAF9488137.1"/>
    <property type="molecule type" value="Genomic_DNA"/>
</dbReference>
<name>A0A9P6D236_PLEER</name>
<feature type="compositionally biased region" description="Gly residues" evidence="1">
    <location>
        <begin position="452"/>
        <end position="469"/>
    </location>
</feature>
<organism evidence="2 3">
    <name type="scientific">Pleurotus eryngii</name>
    <name type="common">Boletus of the steppes</name>
    <dbReference type="NCBI Taxonomy" id="5323"/>
    <lineage>
        <taxon>Eukaryota</taxon>
        <taxon>Fungi</taxon>
        <taxon>Dikarya</taxon>
        <taxon>Basidiomycota</taxon>
        <taxon>Agaricomycotina</taxon>
        <taxon>Agaricomycetes</taxon>
        <taxon>Agaricomycetidae</taxon>
        <taxon>Agaricales</taxon>
        <taxon>Pleurotineae</taxon>
        <taxon>Pleurotaceae</taxon>
        <taxon>Pleurotus</taxon>
    </lineage>
</organism>
<evidence type="ECO:0000313" key="2">
    <source>
        <dbReference type="EMBL" id="KAF9488137.1"/>
    </source>
</evidence>
<sequence>MDTSDDVTESLYMRMAQSLDLFVEDLAMSLKKYHSPKFDAIALLDDYGLQNGQLWERSADFQAGLLAVLAHWETPHVEGIWLVSLNEELPPFCIHPPCPEILSISYKGEDLYSFSHVYLLQLGHIVLALHQILDELATLKENPRGFVFDPEFKALRSLKGLSDLLLLKATWGVLMFCARKAHERISHKLCMHHIALMQIEGASIHSNDLTISVVQEEFLKNSPCTNILQLLQQEDYRTGIPSSIQEPIHKWLQNLPKPLPTAPSRIYHSNLNPVTSVPAVLPSITTHPVQVHFATTNPSMSVYLPGFGTVEDTQGVGLSSIWSCKAASTSSTNRRPEIGGPLKRPQDSAHSLPSSPRSNSPTNLQPLLLASQASSNNRNLAHSSYLQGTDWTIPASHNSSQYSNNQFSSCPSNQRQNDDSWGRLSSCAQGKQSESPRNMPPHPLDDNSNKRGGFGGNGEGPGGNGGGHGGRNDLPSPPGPDGPGGEDDPPDPPLPAGNLPLVAPRQPTNFRWQLSFKIPLSTIPEWNGSPTSVIQYNGDTNEDSSSITCTSDEEESSSMNCLFNGYCSRSVMLSFSTWKKPKLKQLYAVAYLINILAPGEPTFSMNIHAPSANYWNVSHQQSAFLAYEYSEDESSNPLHNVSELLSNSAFEQAEGLAVDYKCRKPAKSSTKQGSKHIDWPNGRTFKGHAFTRNDSQRSPLKPPGDCCLCTSPLHFYRECPHFPMWDSISKRLHAQGQQDAKDLRKVDREYEAHVASLRVDESDESDSDYIAPEVTEYYQLV</sequence>
<dbReference type="OrthoDB" id="2989668at2759"/>
<evidence type="ECO:0000313" key="3">
    <source>
        <dbReference type="Proteomes" id="UP000807025"/>
    </source>
</evidence>
<comment type="caution">
    <text evidence="2">The sequence shown here is derived from an EMBL/GenBank/DDBJ whole genome shotgun (WGS) entry which is preliminary data.</text>
</comment>